<protein>
    <submittedName>
        <fullName evidence="2">Uncharacterized protein</fullName>
    </submittedName>
</protein>
<sequence length="220" mass="24655">MLRLSKSSPAPPFAHTKEWMRRWLNKKLGRPATPKVGILGNSIHQLSLASHPPFRTILQDSKIDTDNPVIVATPTFPALRLSDLYDAIEYAGLESWLTPEIGYPGVLSESNAAFGAHGYGLCENYKSDYDCEDESYELPRERVYSAAFGWGSGLKTRHICLMRGVEGLDVDPTFAAARGAALYGRWRQEAPLGCVERDECEEERQREREGKSPRIIDDEP</sequence>
<dbReference type="AlphaFoldDB" id="A0A1E3BB00"/>
<dbReference type="VEuPathDB" id="FungiDB:SI65_06739"/>
<evidence type="ECO:0000313" key="2">
    <source>
        <dbReference type="EMBL" id="ODM17951.1"/>
    </source>
</evidence>
<organism evidence="2 3">
    <name type="scientific">Aspergillus cristatus</name>
    <name type="common">Chinese Fuzhuan brick tea-fermentation fungus</name>
    <name type="synonym">Eurotium cristatum</name>
    <dbReference type="NCBI Taxonomy" id="573508"/>
    <lineage>
        <taxon>Eukaryota</taxon>
        <taxon>Fungi</taxon>
        <taxon>Dikarya</taxon>
        <taxon>Ascomycota</taxon>
        <taxon>Pezizomycotina</taxon>
        <taxon>Eurotiomycetes</taxon>
        <taxon>Eurotiomycetidae</taxon>
        <taxon>Eurotiales</taxon>
        <taxon>Aspergillaceae</taxon>
        <taxon>Aspergillus</taxon>
        <taxon>Aspergillus subgen. Aspergillus</taxon>
    </lineage>
</organism>
<proteinExistence type="predicted"/>
<gene>
    <name evidence="2" type="ORF">SI65_06739</name>
</gene>
<comment type="caution">
    <text evidence="2">The sequence shown here is derived from an EMBL/GenBank/DDBJ whole genome shotgun (WGS) entry which is preliminary data.</text>
</comment>
<evidence type="ECO:0000313" key="3">
    <source>
        <dbReference type="Proteomes" id="UP000094569"/>
    </source>
</evidence>
<reference evidence="2 3" key="1">
    <citation type="journal article" date="2016" name="BMC Genomics">
        <title>Comparative genomic and transcriptomic analyses of the Fuzhuan brick tea-fermentation fungus Aspergillus cristatus.</title>
        <authorList>
            <person name="Ge Y."/>
            <person name="Wang Y."/>
            <person name="Liu Y."/>
            <person name="Tan Y."/>
            <person name="Ren X."/>
            <person name="Zhang X."/>
            <person name="Hyde K.D."/>
            <person name="Liu Y."/>
            <person name="Liu Z."/>
        </authorList>
    </citation>
    <scope>NUCLEOTIDE SEQUENCE [LARGE SCALE GENOMIC DNA]</scope>
    <source>
        <strain evidence="2 3">GZAAS20.1005</strain>
    </source>
</reference>
<name>A0A1E3BB00_ASPCR</name>
<dbReference type="EMBL" id="JXNT01000007">
    <property type="protein sequence ID" value="ODM17951.1"/>
    <property type="molecule type" value="Genomic_DNA"/>
</dbReference>
<dbReference type="STRING" id="573508.A0A1E3BB00"/>
<evidence type="ECO:0000256" key="1">
    <source>
        <dbReference type="SAM" id="MobiDB-lite"/>
    </source>
</evidence>
<feature type="region of interest" description="Disordered" evidence="1">
    <location>
        <begin position="198"/>
        <end position="220"/>
    </location>
</feature>
<accession>A0A1E3BB00</accession>
<keyword evidence="3" id="KW-1185">Reference proteome</keyword>
<dbReference type="OrthoDB" id="3643156at2759"/>
<feature type="compositionally biased region" description="Basic and acidic residues" evidence="1">
    <location>
        <begin position="203"/>
        <end position="220"/>
    </location>
</feature>
<dbReference type="Proteomes" id="UP000094569">
    <property type="component" value="Unassembled WGS sequence"/>
</dbReference>